<dbReference type="AlphaFoldDB" id="K6Z3E3"/>
<dbReference type="OrthoDB" id="9793412at2"/>
<name>K6Z3E3_9ALTE</name>
<comment type="caution">
    <text evidence="2">The sequence shown here is derived from an EMBL/GenBank/DDBJ whole genome shotgun (WGS) entry which is preliminary data.</text>
</comment>
<dbReference type="InterPro" id="IPR000836">
    <property type="entry name" value="PRTase_dom"/>
</dbReference>
<organism evidence="2 3">
    <name type="scientific">Paraglaciecola arctica BSs20135</name>
    <dbReference type="NCBI Taxonomy" id="493475"/>
    <lineage>
        <taxon>Bacteria</taxon>
        <taxon>Pseudomonadati</taxon>
        <taxon>Pseudomonadota</taxon>
        <taxon>Gammaproteobacteria</taxon>
        <taxon>Alteromonadales</taxon>
        <taxon>Alteromonadaceae</taxon>
        <taxon>Paraglaciecola</taxon>
    </lineage>
</organism>
<dbReference type="InterPro" id="IPR029057">
    <property type="entry name" value="PRTase-like"/>
</dbReference>
<proteinExistence type="inferred from homology"/>
<evidence type="ECO:0000256" key="1">
    <source>
        <dbReference type="ARBA" id="ARBA00008007"/>
    </source>
</evidence>
<gene>
    <name evidence="2" type="primary">gntX</name>
    <name evidence="2" type="ORF">GARC_0969</name>
</gene>
<dbReference type="Gene3D" id="3.40.50.2020">
    <property type="match status" value="1"/>
</dbReference>
<evidence type="ECO:0000313" key="3">
    <source>
        <dbReference type="Proteomes" id="UP000006327"/>
    </source>
</evidence>
<dbReference type="STRING" id="493475.GARC_0969"/>
<accession>K6Z3E3</accession>
<protein>
    <submittedName>
        <fullName evidence="2">Protein gntX</fullName>
    </submittedName>
</protein>
<dbReference type="RefSeq" id="WP_007617255.1">
    <property type="nucleotide sequence ID" value="NZ_BAEO01000012.1"/>
</dbReference>
<comment type="similarity">
    <text evidence="1">Belongs to the ComF/GntX family.</text>
</comment>
<dbReference type="EMBL" id="BAEO01000012">
    <property type="protein sequence ID" value="GAC17950.1"/>
    <property type="molecule type" value="Genomic_DNA"/>
</dbReference>
<dbReference type="Proteomes" id="UP000006327">
    <property type="component" value="Unassembled WGS sequence"/>
</dbReference>
<keyword evidence="3" id="KW-1185">Reference proteome</keyword>
<dbReference type="eggNOG" id="COG1040">
    <property type="taxonomic scope" value="Bacteria"/>
</dbReference>
<dbReference type="CDD" id="cd06223">
    <property type="entry name" value="PRTases_typeI"/>
    <property type="match status" value="1"/>
</dbReference>
<dbReference type="PANTHER" id="PTHR47505">
    <property type="entry name" value="DNA UTILIZATION PROTEIN YHGH"/>
    <property type="match status" value="1"/>
</dbReference>
<dbReference type="InterPro" id="IPR051910">
    <property type="entry name" value="ComF/GntX_DNA_util-trans"/>
</dbReference>
<dbReference type="SUPFAM" id="SSF53271">
    <property type="entry name" value="PRTase-like"/>
    <property type="match status" value="1"/>
</dbReference>
<dbReference type="PANTHER" id="PTHR47505:SF1">
    <property type="entry name" value="DNA UTILIZATION PROTEIN YHGH"/>
    <property type="match status" value="1"/>
</dbReference>
<reference evidence="2 3" key="1">
    <citation type="journal article" date="2017" name="Antonie Van Leeuwenhoek">
        <title>Rhizobium rhizosphaerae sp. nov., a novel species isolated from rice rhizosphere.</title>
        <authorList>
            <person name="Zhao J.J."/>
            <person name="Zhang J."/>
            <person name="Zhang R.J."/>
            <person name="Zhang C.W."/>
            <person name="Yin H.Q."/>
            <person name="Zhang X.X."/>
        </authorList>
    </citation>
    <scope>NUCLEOTIDE SEQUENCE [LARGE SCALE GENOMIC DNA]</scope>
    <source>
        <strain evidence="2 3">BSs20135</strain>
    </source>
</reference>
<evidence type="ECO:0000313" key="2">
    <source>
        <dbReference type="EMBL" id="GAC17950.1"/>
    </source>
</evidence>
<sequence>MHLGLSQNCLVCKQSSNTSICQYCFDDLTLFDVDRYQHNLMLAPKVNLGLAKVDFPQVLAVADYQWPLAKLLTGLKFSKHIPNAYALADLFVRHCLSSIPVLPQLIIPMPLHKNRYLFRKFNQSIELAKQICKLSQMDMDTSIISRCKSTPAQTDLSAAQRRKNLQNAFAVDKASQLRLQQYQHVALFDDVITTGTTMNCAYLTLRKHNPNLKIDIWSICLTLTR</sequence>